<dbReference type="AlphaFoldDB" id="A0A6A6VID9"/>
<feature type="region of interest" description="Disordered" evidence="1">
    <location>
        <begin position="31"/>
        <end position="59"/>
    </location>
</feature>
<dbReference type="PANTHER" id="PTHR42085">
    <property type="entry name" value="F-BOX DOMAIN-CONTAINING PROTEIN"/>
    <property type="match status" value="1"/>
</dbReference>
<protein>
    <recommendedName>
        <fullName evidence="4">F-box domain-containing protein</fullName>
    </recommendedName>
</protein>
<dbReference type="Proteomes" id="UP000799440">
    <property type="component" value="Unassembled WGS sequence"/>
</dbReference>
<accession>A0A6A6VID9</accession>
<name>A0A6A6VID9_9PLEO</name>
<dbReference type="OrthoDB" id="5372935at2759"/>
<evidence type="ECO:0000313" key="2">
    <source>
        <dbReference type="EMBL" id="KAF2748877.1"/>
    </source>
</evidence>
<gene>
    <name evidence="2" type="ORF">M011DRAFT_466637</name>
</gene>
<reference evidence="2" key="1">
    <citation type="journal article" date="2020" name="Stud. Mycol.">
        <title>101 Dothideomycetes genomes: a test case for predicting lifestyles and emergence of pathogens.</title>
        <authorList>
            <person name="Haridas S."/>
            <person name="Albert R."/>
            <person name="Binder M."/>
            <person name="Bloem J."/>
            <person name="Labutti K."/>
            <person name="Salamov A."/>
            <person name="Andreopoulos B."/>
            <person name="Baker S."/>
            <person name="Barry K."/>
            <person name="Bills G."/>
            <person name="Bluhm B."/>
            <person name="Cannon C."/>
            <person name="Castanera R."/>
            <person name="Culley D."/>
            <person name="Daum C."/>
            <person name="Ezra D."/>
            <person name="Gonzalez J."/>
            <person name="Henrissat B."/>
            <person name="Kuo A."/>
            <person name="Liang C."/>
            <person name="Lipzen A."/>
            <person name="Lutzoni F."/>
            <person name="Magnuson J."/>
            <person name="Mondo S."/>
            <person name="Nolan M."/>
            <person name="Ohm R."/>
            <person name="Pangilinan J."/>
            <person name="Park H.-J."/>
            <person name="Ramirez L."/>
            <person name="Alfaro M."/>
            <person name="Sun H."/>
            <person name="Tritt A."/>
            <person name="Yoshinaga Y."/>
            <person name="Zwiers L.-H."/>
            <person name="Turgeon B."/>
            <person name="Goodwin S."/>
            <person name="Spatafora J."/>
            <person name="Crous P."/>
            <person name="Grigoriev I."/>
        </authorList>
    </citation>
    <scope>NUCLEOTIDE SEQUENCE</scope>
    <source>
        <strain evidence="2">CBS 119925</strain>
    </source>
</reference>
<proteinExistence type="predicted"/>
<evidence type="ECO:0000256" key="1">
    <source>
        <dbReference type="SAM" id="MobiDB-lite"/>
    </source>
</evidence>
<feature type="compositionally biased region" description="Polar residues" evidence="1">
    <location>
        <begin position="31"/>
        <end position="54"/>
    </location>
</feature>
<keyword evidence="3" id="KW-1185">Reference proteome</keyword>
<dbReference type="InterPro" id="IPR038883">
    <property type="entry name" value="AN11006-like"/>
</dbReference>
<evidence type="ECO:0008006" key="4">
    <source>
        <dbReference type="Google" id="ProtNLM"/>
    </source>
</evidence>
<sequence length="260" mass="29347">MYLQFRAEPSSLTNLSPETYLCSDTIIPTESHAPSNPVRKSSSHRPSPTPNMSDPSPKPFPLLNLPLELRFKIYDLALSLPSTIPLGQNRTFQLSCRRPRLPTLVFALLRTSRQIHDEVRALVYSHTKFIVRGFYDEMWSAKDWFKGIGSNAGFVRRLQWEFAPGDLGVAMGMKTALFVDMLKSAGGIREVRIVLGEDFSGVGKEDEIEIRAFCETLVRTVGVERVVVGGGKKGWWSRSLREKWGMEPGERFCVLDVPEE</sequence>
<evidence type="ECO:0000313" key="3">
    <source>
        <dbReference type="Proteomes" id="UP000799440"/>
    </source>
</evidence>
<organism evidence="2 3">
    <name type="scientific">Sporormia fimetaria CBS 119925</name>
    <dbReference type="NCBI Taxonomy" id="1340428"/>
    <lineage>
        <taxon>Eukaryota</taxon>
        <taxon>Fungi</taxon>
        <taxon>Dikarya</taxon>
        <taxon>Ascomycota</taxon>
        <taxon>Pezizomycotina</taxon>
        <taxon>Dothideomycetes</taxon>
        <taxon>Pleosporomycetidae</taxon>
        <taxon>Pleosporales</taxon>
        <taxon>Sporormiaceae</taxon>
        <taxon>Sporormia</taxon>
    </lineage>
</organism>
<dbReference type="EMBL" id="MU006568">
    <property type="protein sequence ID" value="KAF2748877.1"/>
    <property type="molecule type" value="Genomic_DNA"/>
</dbReference>
<dbReference type="PANTHER" id="PTHR42085:SF8">
    <property type="entry name" value="F-BOX DOMAIN-CONTAINING PROTEIN"/>
    <property type="match status" value="1"/>
</dbReference>